<evidence type="ECO:0008006" key="4">
    <source>
        <dbReference type="Google" id="ProtNLM"/>
    </source>
</evidence>
<dbReference type="AlphaFoldDB" id="A0A395JSY5"/>
<evidence type="ECO:0000313" key="3">
    <source>
        <dbReference type="Proteomes" id="UP000253083"/>
    </source>
</evidence>
<name>A0A395JSY5_9GAMM</name>
<reference evidence="2 3" key="1">
    <citation type="submission" date="2018-06" db="EMBL/GenBank/DDBJ databases">
        <title>Genomic Encyclopedia of Type Strains, Phase IV (KMG-IV): sequencing the most valuable type-strain genomes for metagenomic binning, comparative biology and taxonomic classification.</title>
        <authorList>
            <person name="Goeker M."/>
        </authorList>
    </citation>
    <scope>NUCLEOTIDE SEQUENCE [LARGE SCALE GENOMIC DNA]</scope>
    <source>
        <strain evidence="2 3">DSM 24032</strain>
    </source>
</reference>
<comment type="caution">
    <text evidence="2">The sequence shown here is derived from an EMBL/GenBank/DDBJ whole genome shotgun (WGS) entry which is preliminary data.</text>
</comment>
<evidence type="ECO:0000313" key="2">
    <source>
        <dbReference type="EMBL" id="RBP53655.1"/>
    </source>
</evidence>
<dbReference type="InParanoid" id="A0A395JSY5"/>
<keyword evidence="3" id="KW-1185">Reference proteome</keyword>
<dbReference type="Proteomes" id="UP000253083">
    <property type="component" value="Unassembled WGS sequence"/>
</dbReference>
<dbReference type="PROSITE" id="PS51257">
    <property type="entry name" value="PROKAR_LIPOPROTEIN"/>
    <property type="match status" value="1"/>
</dbReference>
<dbReference type="RefSeq" id="WP_113953426.1">
    <property type="nucleotide sequence ID" value="NZ_QNRT01000001.1"/>
</dbReference>
<dbReference type="EMBL" id="QNRT01000001">
    <property type="protein sequence ID" value="RBP53655.1"/>
    <property type="molecule type" value="Genomic_DNA"/>
</dbReference>
<sequence length="142" mass="15449">MKLVLPFLLFGLLTACASTTNNRVSSDECGVDELFNGISCIEPDLEAIAKAPLGSQYNPVRADGPSGQREYLSRLVCSNGMSVADFYRLGSAGPSPYGFILDMYMVKCDTDAGLVEHEVYLDMYHKGYLETNAAEGFSIVNE</sequence>
<protein>
    <recommendedName>
        <fullName evidence="4">Lipoprotein</fullName>
    </recommendedName>
</protein>
<proteinExistence type="predicted"/>
<feature type="chain" id="PRO_5017176458" description="Lipoprotein" evidence="1">
    <location>
        <begin position="18"/>
        <end position="142"/>
    </location>
</feature>
<accession>A0A395JSY5</accession>
<evidence type="ECO:0000256" key="1">
    <source>
        <dbReference type="SAM" id="SignalP"/>
    </source>
</evidence>
<dbReference type="OrthoDB" id="6025791at2"/>
<feature type="signal peptide" evidence="1">
    <location>
        <begin position="1"/>
        <end position="17"/>
    </location>
</feature>
<organism evidence="2 3">
    <name type="scientific">Arenicella xantha</name>
    <dbReference type="NCBI Taxonomy" id="644221"/>
    <lineage>
        <taxon>Bacteria</taxon>
        <taxon>Pseudomonadati</taxon>
        <taxon>Pseudomonadota</taxon>
        <taxon>Gammaproteobacteria</taxon>
        <taxon>Arenicellales</taxon>
        <taxon>Arenicellaceae</taxon>
        <taxon>Arenicella</taxon>
    </lineage>
</organism>
<keyword evidence="1" id="KW-0732">Signal</keyword>
<gene>
    <name evidence="2" type="ORF">DFR28_1011042</name>
</gene>